<accession>A0A830B1N8</accession>
<keyword evidence="1" id="KW-1133">Transmembrane helix</keyword>
<protein>
    <submittedName>
        <fullName evidence="2">Chlorophyll a-b binding protein 13 chloroplastic</fullName>
    </submittedName>
</protein>
<keyword evidence="3" id="KW-1185">Reference proteome</keyword>
<evidence type="ECO:0000256" key="1">
    <source>
        <dbReference type="SAM" id="Phobius"/>
    </source>
</evidence>
<feature type="transmembrane region" description="Helical" evidence="1">
    <location>
        <begin position="28"/>
        <end position="48"/>
    </location>
</feature>
<evidence type="ECO:0000313" key="2">
    <source>
        <dbReference type="EMBL" id="GFP80987.1"/>
    </source>
</evidence>
<gene>
    <name evidence="2" type="ORF">PHJA_000242000</name>
</gene>
<evidence type="ECO:0000313" key="3">
    <source>
        <dbReference type="Proteomes" id="UP000653305"/>
    </source>
</evidence>
<sequence>MRGWLCSPCLGFLSRLLSREKGHWRIFWTILITLLLIMLGFIPPSLFLDHKRLFLDLRLCEWRVSE</sequence>
<organism evidence="2 3">
    <name type="scientific">Phtheirospermum japonicum</name>
    <dbReference type="NCBI Taxonomy" id="374723"/>
    <lineage>
        <taxon>Eukaryota</taxon>
        <taxon>Viridiplantae</taxon>
        <taxon>Streptophyta</taxon>
        <taxon>Embryophyta</taxon>
        <taxon>Tracheophyta</taxon>
        <taxon>Spermatophyta</taxon>
        <taxon>Magnoliopsida</taxon>
        <taxon>eudicotyledons</taxon>
        <taxon>Gunneridae</taxon>
        <taxon>Pentapetalae</taxon>
        <taxon>asterids</taxon>
        <taxon>lamiids</taxon>
        <taxon>Lamiales</taxon>
        <taxon>Orobanchaceae</taxon>
        <taxon>Orobanchaceae incertae sedis</taxon>
        <taxon>Phtheirospermum</taxon>
    </lineage>
</organism>
<keyword evidence="1" id="KW-0812">Transmembrane</keyword>
<keyword evidence="1" id="KW-0472">Membrane</keyword>
<reference evidence="2" key="1">
    <citation type="submission" date="2020-07" db="EMBL/GenBank/DDBJ databases">
        <title>Ethylene signaling mediates host invasion by parasitic plants.</title>
        <authorList>
            <person name="Yoshida S."/>
        </authorList>
    </citation>
    <scope>NUCLEOTIDE SEQUENCE</scope>
    <source>
        <strain evidence="2">Okayama</strain>
    </source>
</reference>
<comment type="caution">
    <text evidence="2">The sequence shown here is derived from an EMBL/GenBank/DDBJ whole genome shotgun (WGS) entry which is preliminary data.</text>
</comment>
<name>A0A830B1N8_9LAMI</name>
<dbReference type="AlphaFoldDB" id="A0A830B1N8"/>
<proteinExistence type="predicted"/>
<dbReference type="Proteomes" id="UP000653305">
    <property type="component" value="Unassembled WGS sequence"/>
</dbReference>
<dbReference type="EMBL" id="BMAC01000025">
    <property type="protein sequence ID" value="GFP80987.1"/>
    <property type="molecule type" value="Genomic_DNA"/>
</dbReference>